<sequence length="355" mass="40348">MQDVSWILLMFTGAASGLLFQDHVVCRFNESSQCHVALGQRLHLQIPLEDGIEVKITDKTSTTRFILKYRKTQSNPPKPDDPRWQFVKDDKTMILTSAERSDSGTYTLDTFDANGNNKGIYTLQLNTEAEVSSVKMWYSCLSPGVMKVYCSADGDNLHFNWTSDLNTFPQLENGSSTVVLSKDHHGNVTCHVENHVSRDHNTTELHPCPEPTTSVSRNVTSVDESTEQNFEITLIILSSVCVLLIMISILAFYMYKKKQGRKNKEAPSQDGMEIVYSQVTHLPMGTTERRPRISQGRDEDVEYAMVGTRSNKRKEMKKEDEVQYGELVFNTPAKNKRETPRLQDDCVYSQVHHGR</sequence>
<evidence type="ECO:0000313" key="8">
    <source>
        <dbReference type="Proteomes" id="UP000221080"/>
    </source>
</evidence>
<evidence type="ECO:0000256" key="2">
    <source>
        <dbReference type="ARBA" id="ARBA00022729"/>
    </source>
</evidence>
<dbReference type="InterPro" id="IPR013783">
    <property type="entry name" value="Ig-like_fold"/>
</dbReference>
<dbReference type="Gene3D" id="2.60.40.10">
    <property type="entry name" value="Immunoglobulins"/>
    <property type="match status" value="2"/>
</dbReference>
<dbReference type="PROSITE" id="PS50835">
    <property type="entry name" value="IG_LIKE"/>
    <property type="match status" value="1"/>
</dbReference>
<keyword evidence="8" id="KW-1185">Reference proteome</keyword>
<dbReference type="PANTHER" id="PTHR12080">
    <property type="entry name" value="SIGNALING LYMPHOCYTIC ACTIVATION MOLECULE"/>
    <property type="match status" value="1"/>
</dbReference>
<reference evidence="8" key="1">
    <citation type="journal article" date="2016" name="Nat. Commun.">
        <title>The channel catfish genome sequence provides insights into the evolution of scale formation in teleosts.</title>
        <authorList>
            <person name="Liu Z."/>
            <person name="Liu S."/>
            <person name="Yao J."/>
            <person name="Bao L."/>
            <person name="Zhang J."/>
            <person name="Li Y."/>
            <person name="Jiang C."/>
            <person name="Sun L."/>
            <person name="Wang R."/>
            <person name="Zhang Y."/>
            <person name="Zhou T."/>
            <person name="Zeng Q."/>
            <person name="Fu Q."/>
            <person name="Gao S."/>
            <person name="Li N."/>
            <person name="Koren S."/>
            <person name="Jiang Y."/>
            <person name="Zimin A."/>
            <person name="Xu P."/>
            <person name="Phillippy A.M."/>
            <person name="Geng X."/>
            <person name="Song L."/>
            <person name="Sun F."/>
            <person name="Li C."/>
            <person name="Wang X."/>
            <person name="Chen A."/>
            <person name="Jin Y."/>
            <person name="Yuan Z."/>
            <person name="Yang Y."/>
            <person name="Tan S."/>
            <person name="Peatman E."/>
            <person name="Lu J."/>
            <person name="Qin Z."/>
            <person name="Dunham R."/>
            <person name="Li Z."/>
            <person name="Sonstegard T."/>
            <person name="Feng J."/>
            <person name="Danzmann R.G."/>
            <person name="Schroeder S."/>
            <person name="Scheffler B."/>
            <person name="Duke M.V."/>
            <person name="Ballard L."/>
            <person name="Kucuktas H."/>
            <person name="Kaltenboeck L."/>
            <person name="Liu H."/>
            <person name="Armbruster J."/>
            <person name="Xie Y."/>
            <person name="Kirby M.L."/>
            <person name="Tian Y."/>
            <person name="Flanagan M.E."/>
            <person name="Mu W."/>
            <person name="Waldbieser G.C."/>
        </authorList>
    </citation>
    <scope>NUCLEOTIDE SEQUENCE [LARGE SCALE GENOMIC DNA]</scope>
    <source>
        <strain evidence="8">SDA103</strain>
    </source>
</reference>
<dbReference type="GeneID" id="108277599"/>
<dbReference type="InterPro" id="IPR015631">
    <property type="entry name" value="CD2/SLAM_rcpt"/>
</dbReference>
<evidence type="ECO:0000256" key="5">
    <source>
        <dbReference type="SAM" id="Phobius"/>
    </source>
</evidence>
<evidence type="ECO:0000256" key="6">
    <source>
        <dbReference type="SAM" id="SignalP"/>
    </source>
</evidence>
<accession>A0A9F7TSB7</accession>
<comment type="subcellular location">
    <subcellularLocation>
        <location evidence="1">Membrane</location>
    </subcellularLocation>
</comment>
<dbReference type="AlphaFoldDB" id="A0A9F7TSB7"/>
<dbReference type="InterPro" id="IPR007110">
    <property type="entry name" value="Ig-like_dom"/>
</dbReference>
<keyword evidence="3 5" id="KW-0472">Membrane</keyword>
<feature type="transmembrane region" description="Helical" evidence="5">
    <location>
        <begin position="232"/>
        <end position="255"/>
    </location>
</feature>
<evidence type="ECO:0000259" key="7">
    <source>
        <dbReference type="PROSITE" id="PS50835"/>
    </source>
</evidence>
<evidence type="ECO:0000256" key="3">
    <source>
        <dbReference type="ARBA" id="ARBA00023136"/>
    </source>
</evidence>
<feature type="chain" id="PRO_5039911275" evidence="6">
    <location>
        <begin position="18"/>
        <end position="355"/>
    </location>
</feature>
<dbReference type="RefSeq" id="XP_053544427.1">
    <property type="nucleotide sequence ID" value="XM_053688452.1"/>
</dbReference>
<keyword evidence="2 6" id="KW-0732">Signal</keyword>
<evidence type="ECO:0000256" key="4">
    <source>
        <dbReference type="ARBA" id="ARBA00023180"/>
    </source>
</evidence>
<dbReference type="Proteomes" id="UP000221080">
    <property type="component" value="Chromosome 2"/>
</dbReference>
<proteinExistence type="predicted"/>
<keyword evidence="4" id="KW-0325">Glycoprotein</keyword>
<dbReference type="GO" id="GO:0016020">
    <property type="term" value="C:membrane"/>
    <property type="evidence" value="ECO:0007669"/>
    <property type="project" value="UniProtKB-SubCell"/>
</dbReference>
<organism evidence="8 9">
    <name type="scientific">Ictalurus punctatus</name>
    <name type="common">Channel catfish</name>
    <name type="synonym">Silurus punctatus</name>
    <dbReference type="NCBI Taxonomy" id="7998"/>
    <lineage>
        <taxon>Eukaryota</taxon>
        <taxon>Metazoa</taxon>
        <taxon>Chordata</taxon>
        <taxon>Craniata</taxon>
        <taxon>Vertebrata</taxon>
        <taxon>Euteleostomi</taxon>
        <taxon>Actinopterygii</taxon>
        <taxon>Neopterygii</taxon>
        <taxon>Teleostei</taxon>
        <taxon>Ostariophysi</taxon>
        <taxon>Siluriformes</taxon>
        <taxon>Ictaluridae</taxon>
        <taxon>Ictalurus</taxon>
    </lineage>
</organism>
<reference evidence="9" key="2">
    <citation type="submission" date="2025-08" db="UniProtKB">
        <authorList>
            <consortium name="RefSeq"/>
        </authorList>
    </citation>
    <scope>IDENTIFICATION</scope>
    <source>
        <tissue evidence="9">Blood</tissue>
    </source>
</reference>
<keyword evidence="5" id="KW-1133">Transmembrane helix</keyword>
<feature type="signal peptide" evidence="6">
    <location>
        <begin position="1"/>
        <end position="17"/>
    </location>
</feature>
<evidence type="ECO:0000256" key="1">
    <source>
        <dbReference type="ARBA" id="ARBA00004370"/>
    </source>
</evidence>
<keyword evidence="5" id="KW-0812">Transmembrane</keyword>
<gene>
    <name evidence="9" type="primary">LOC108277599</name>
</gene>
<evidence type="ECO:0000313" key="9">
    <source>
        <dbReference type="RefSeq" id="XP_053544427.1"/>
    </source>
</evidence>
<name>A0A9F7TSB7_ICTPU</name>
<feature type="domain" description="Ig-like" evidence="7">
    <location>
        <begin position="145"/>
        <end position="206"/>
    </location>
</feature>
<protein>
    <submittedName>
        <fullName evidence="9">Uncharacterized protein LOC108277599 isoform X2</fullName>
    </submittedName>
</protein>